<dbReference type="Proteomes" id="UP000682877">
    <property type="component" value="Chromosome 1"/>
</dbReference>
<proteinExistence type="predicted"/>
<dbReference type="InterPro" id="IPR015410">
    <property type="entry name" value="DUF1985"/>
</dbReference>
<evidence type="ECO:0000313" key="3">
    <source>
        <dbReference type="EMBL" id="CAE5959267.1"/>
    </source>
</evidence>
<dbReference type="EMBL" id="LR999451">
    <property type="protein sequence ID" value="CAE5959267.1"/>
    <property type="molecule type" value="Genomic_DNA"/>
</dbReference>
<dbReference type="PANTHER" id="PTHR48449">
    <property type="entry name" value="DUF1985 DOMAIN-CONTAINING PROTEIN"/>
    <property type="match status" value="1"/>
</dbReference>
<feature type="compositionally biased region" description="Basic residues" evidence="1">
    <location>
        <begin position="418"/>
        <end position="435"/>
    </location>
</feature>
<name>A0A8S1ZH71_ARAAE</name>
<gene>
    <name evidence="3" type="ORF">AARE701A_LOCUS2804</name>
</gene>
<dbReference type="PANTHER" id="PTHR48449:SF1">
    <property type="entry name" value="DUF1985 DOMAIN-CONTAINING PROTEIN"/>
    <property type="match status" value="1"/>
</dbReference>
<protein>
    <recommendedName>
        <fullName evidence="2">DUF1985 domain-containing protein</fullName>
    </recommendedName>
</protein>
<feature type="domain" description="DUF1985" evidence="2">
    <location>
        <begin position="69"/>
        <end position="171"/>
    </location>
</feature>
<organism evidence="3 4">
    <name type="scientific">Arabidopsis arenosa</name>
    <name type="common">Sand rock-cress</name>
    <name type="synonym">Cardaminopsis arenosa</name>
    <dbReference type="NCBI Taxonomy" id="38785"/>
    <lineage>
        <taxon>Eukaryota</taxon>
        <taxon>Viridiplantae</taxon>
        <taxon>Streptophyta</taxon>
        <taxon>Embryophyta</taxon>
        <taxon>Tracheophyta</taxon>
        <taxon>Spermatophyta</taxon>
        <taxon>Magnoliopsida</taxon>
        <taxon>eudicotyledons</taxon>
        <taxon>Gunneridae</taxon>
        <taxon>Pentapetalae</taxon>
        <taxon>rosids</taxon>
        <taxon>malvids</taxon>
        <taxon>Brassicales</taxon>
        <taxon>Brassicaceae</taxon>
        <taxon>Camelineae</taxon>
        <taxon>Arabidopsis</taxon>
    </lineage>
</organism>
<evidence type="ECO:0000259" key="2">
    <source>
        <dbReference type="Pfam" id="PF09331"/>
    </source>
</evidence>
<dbReference type="AlphaFoldDB" id="A0A8S1ZH71"/>
<dbReference type="Pfam" id="PF09331">
    <property type="entry name" value="DUF1985"/>
    <property type="match status" value="1"/>
</dbReference>
<accession>A0A8S1ZH71</accession>
<sequence length="740" mass="82514">MNQEPTRRGFVSGSAHFPAKNTAGEDVNPNHSLPCRLLAPDGLPDRVRLNIYSKTEYLGILVELLEGSEAWEDHQDPAYLSVWNRLFGEKRIVTVMDVIDMLRDDNNVEPHKWFTTWKKLSLALIVLVDGVVVCNNRKASRVTGTFVEMLHAIKFFMNYPWGRVSFEATMERFGPSLLEKDPIEELKTRLSQKSSCCYGPSVDLSRTILLRESDVVDAEYNPNVMEYTLYHSEPLKKDLSWPDEVVDPGVELIISLINQTHDFKPQIWHVHDIPCSPTVAEEKKATEPKKGPTAERQEGKGTAGAPLYSEGTKFVDLHSDDAEEQGTSEPRKAAKRSRNGSYHFPRKLFTRSAKIAEEFVGSSSSQFVTHSDLSDLKAWIYQQLGDLRSNINDDILKLVGDKSQQCKPGHPQTETSRSKAKKKKEKPGSRKRKRKDVTSLSFGSSSSGLKHGLSKDIPIGKDGGTCLNFEASNDTWDHYGAAKSISQKETGEEELFAGSPKQAPATPVTPSAQKIPAEIPTSPIPNSNAEDCNAEEHQKETIDEELFAGSPKQTPATPMMNVNIFHIVVKKLGDEDANHLAPLMLTNKRGRDIELSGDILHSANITPLCVDPVHIYPGGVTRTFFTRCLDVENVKVIYYESLCLITREGDIHGSLALLNQFVPTYEHATVAYAMFQMCAGRGDIAGATFDTIFENLGSRLWFDNYSPDLDDECEALIDTLLTFDPPGEDTFGPIWEFAYS</sequence>
<evidence type="ECO:0000313" key="4">
    <source>
        <dbReference type="Proteomes" id="UP000682877"/>
    </source>
</evidence>
<feature type="region of interest" description="Disordered" evidence="1">
    <location>
        <begin position="321"/>
        <end position="340"/>
    </location>
</feature>
<feature type="region of interest" description="Disordered" evidence="1">
    <location>
        <begin position="279"/>
        <end position="308"/>
    </location>
</feature>
<feature type="region of interest" description="Disordered" evidence="1">
    <location>
        <begin position="1"/>
        <end position="25"/>
    </location>
</feature>
<evidence type="ECO:0000256" key="1">
    <source>
        <dbReference type="SAM" id="MobiDB-lite"/>
    </source>
</evidence>
<keyword evidence="4" id="KW-1185">Reference proteome</keyword>
<feature type="compositionally biased region" description="Basic and acidic residues" evidence="1">
    <location>
        <begin position="280"/>
        <end position="299"/>
    </location>
</feature>
<feature type="region of interest" description="Disordered" evidence="1">
    <location>
        <begin position="402"/>
        <end position="457"/>
    </location>
</feature>
<reference evidence="3" key="1">
    <citation type="submission" date="2021-01" db="EMBL/GenBank/DDBJ databases">
        <authorList>
            <person name="Bezrukov I."/>
        </authorList>
    </citation>
    <scope>NUCLEOTIDE SEQUENCE</scope>
</reference>
<feature type="compositionally biased region" description="Low complexity" evidence="1">
    <location>
        <begin position="439"/>
        <end position="451"/>
    </location>
</feature>